<proteinExistence type="predicted"/>
<comment type="caution">
    <text evidence="1">The sequence shown here is derived from an EMBL/GenBank/DDBJ whole genome shotgun (WGS) entry which is preliminary data.</text>
</comment>
<evidence type="ECO:0000313" key="2">
    <source>
        <dbReference type="Proteomes" id="UP000807025"/>
    </source>
</evidence>
<keyword evidence="2" id="KW-1185">Reference proteome</keyword>
<name>A0A9P6D9Q3_PLEER</name>
<organism evidence="1 2">
    <name type="scientific">Pleurotus eryngii</name>
    <name type="common">Boletus of the steppes</name>
    <dbReference type="NCBI Taxonomy" id="5323"/>
    <lineage>
        <taxon>Eukaryota</taxon>
        <taxon>Fungi</taxon>
        <taxon>Dikarya</taxon>
        <taxon>Basidiomycota</taxon>
        <taxon>Agaricomycotina</taxon>
        <taxon>Agaricomycetes</taxon>
        <taxon>Agaricomycetidae</taxon>
        <taxon>Agaricales</taxon>
        <taxon>Pleurotineae</taxon>
        <taxon>Pleurotaceae</taxon>
        <taxon>Pleurotus</taxon>
    </lineage>
</organism>
<evidence type="ECO:0000313" key="1">
    <source>
        <dbReference type="EMBL" id="KAF9488904.1"/>
    </source>
</evidence>
<protein>
    <submittedName>
        <fullName evidence="1">Uncharacterized protein</fullName>
    </submittedName>
</protein>
<accession>A0A9P6D9Q3</accession>
<dbReference type="EMBL" id="MU154692">
    <property type="protein sequence ID" value="KAF9488904.1"/>
    <property type="molecule type" value="Genomic_DNA"/>
</dbReference>
<dbReference type="Proteomes" id="UP000807025">
    <property type="component" value="Unassembled WGS sequence"/>
</dbReference>
<gene>
    <name evidence="1" type="ORF">BDN71DRAFT_1512650</name>
</gene>
<sequence>MESQGKERDGWVVGRLIKPRHPGIPTRQCMSKEECRSLPPARAHTHTLALHIPEAIRNGKHIVYHHNQLNTYREPPHLSTLSLLLCTRCLPHFAASSLTFVRRHLAVGLLVDIVDWYVVLSVHVHSISFFRSFVSLLPGPSLPRFRFHSRSPFPAPTPLVPRPPRPLSPSSPVPRLPVVAGRVGACRFELEWKSVPLKVEEHRQRWYSSPAASQDKQQSVGGSVQHRGMGVALVAGNVDCEIGTGMQVSVKGTVRSLGE</sequence>
<reference evidence="1" key="1">
    <citation type="submission" date="2020-11" db="EMBL/GenBank/DDBJ databases">
        <authorList>
            <consortium name="DOE Joint Genome Institute"/>
            <person name="Ahrendt S."/>
            <person name="Riley R."/>
            <person name="Andreopoulos W."/>
            <person name="Labutti K."/>
            <person name="Pangilinan J."/>
            <person name="Ruiz-Duenas F.J."/>
            <person name="Barrasa J.M."/>
            <person name="Sanchez-Garcia M."/>
            <person name="Camarero S."/>
            <person name="Miyauchi S."/>
            <person name="Serrano A."/>
            <person name="Linde D."/>
            <person name="Babiker R."/>
            <person name="Drula E."/>
            <person name="Ayuso-Fernandez I."/>
            <person name="Pacheco R."/>
            <person name="Padilla G."/>
            <person name="Ferreira P."/>
            <person name="Barriuso J."/>
            <person name="Kellner H."/>
            <person name="Castanera R."/>
            <person name="Alfaro M."/>
            <person name="Ramirez L."/>
            <person name="Pisabarro A.G."/>
            <person name="Kuo A."/>
            <person name="Tritt A."/>
            <person name="Lipzen A."/>
            <person name="He G."/>
            <person name="Yan M."/>
            <person name="Ng V."/>
            <person name="Cullen D."/>
            <person name="Martin F."/>
            <person name="Rosso M.-N."/>
            <person name="Henrissat B."/>
            <person name="Hibbett D."/>
            <person name="Martinez A.T."/>
            <person name="Grigoriev I.V."/>
        </authorList>
    </citation>
    <scope>NUCLEOTIDE SEQUENCE</scope>
    <source>
        <strain evidence="1">ATCC 90797</strain>
    </source>
</reference>
<dbReference type="AlphaFoldDB" id="A0A9P6D9Q3"/>